<keyword evidence="3" id="KW-0547">Nucleotide-binding</keyword>
<evidence type="ECO:0000259" key="9">
    <source>
        <dbReference type="PROSITE" id="PS50893"/>
    </source>
</evidence>
<evidence type="ECO:0000256" key="6">
    <source>
        <dbReference type="ARBA" id="ARBA00023136"/>
    </source>
</evidence>
<evidence type="ECO:0000313" key="12">
    <source>
        <dbReference type="Proteomes" id="UP001501074"/>
    </source>
</evidence>
<keyword evidence="4" id="KW-0067">ATP-binding</keyword>
<dbReference type="InterPro" id="IPR039421">
    <property type="entry name" value="Type_1_exporter"/>
</dbReference>
<dbReference type="EMBL" id="BAAAZO010000011">
    <property type="protein sequence ID" value="GAA3632340.1"/>
    <property type="molecule type" value="Genomic_DNA"/>
</dbReference>
<feature type="domain" description="ABC transporter" evidence="9">
    <location>
        <begin position="496"/>
        <end position="738"/>
    </location>
</feature>
<dbReference type="SMART" id="SM00382">
    <property type="entry name" value="AAA"/>
    <property type="match status" value="1"/>
</dbReference>
<dbReference type="InterPro" id="IPR027417">
    <property type="entry name" value="P-loop_NTPase"/>
</dbReference>
<dbReference type="SUPFAM" id="SSF52540">
    <property type="entry name" value="P-loop containing nucleoside triphosphate hydrolases"/>
    <property type="match status" value="1"/>
</dbReference>
<feature type="transmembrane region" description="Helical" evidence="8">
    <location>
        <begin position="296"/>
        <end position="316"/>
    </location>
</feature>
<dbReference type="PROSITE" id="PS50929">
    <property type="entry name" value="ABC_TM1F"/>
    <property type="match status" value="1"/>
</dbReference>
<feature type="compositionally biased region" description="Gly residues" evidence="7">
    <location>
        <begin position="17"/>
        <end position="28"/>
    </location>
</feature>
<evidence type="ECO:0000259" key="10">
    <source>
        <dbReference type="PROSITE" id="PS50929"/>
    </source>
</evidence>
<evidence type="ECO:0000256" key="5">
    <source>
        <dbReference type="ARBA" id="ARBA00022989"/>
    </source>
</evidence>
<feature type="region of interest" description="Disordered" evidence="7">
    <location>
        <begin position="410"/>
        <end position="513"/>
    </location>
</feature>
<dbReference type="PANTHER" id="PTHR43394">
    <property type="entry name" value="ATP-DEPENDENT PERMEASE MDL1, MITOCHONDRIAL"/>
    <property type="match status" value="1"/>
</dbReference>
<accession>A0ABP7AHD4</accession>
<dbReference type="InterPro" id="IPR017871">
    <property type="entry name" value="ABC_transporter-like_CS"/>
</dbReference>
<evidence type="ECO:0000256" key="7">
    <source>
        <dbReference type="SAM" id="MobiDB-lite"/>
    </source>
</evidence>
<keyword evidence="6 8" id="KW-0472">Membrane</keyword>
<evidence type="ECO:0000256" key="3">
    <source>
        <dbReference type="ARBA" id="ARBA00022741"/>
    </source>
</evidence>
<feature type="transmembrane region" description="Helical" evidence="8">
    <location>
        <begin position="195"/>
        <end position="225"/>
    </location>
</feature>
<dbReference type="Gene3D" id="3.40.50.300">
    <property type="entry name" value="P-loop containing nucleotide triphosphate hydrolases"/>
    <property type="match status" value="1"/>
</dbReference>
<feature type="domain" description="ABC transmembrane type-1" evidence="10">
    <location>
        <begin position="69"/>
        <end position="357"/>
    </location>
</feature>
<evidence type="ECO:0000313" key="11">
    <source>
        <dbReference type="EMBL" id="GAA3632340.1"/>
    </source>
</evidence>
<feature type="transmembrane region" description="Helical" evidence="8">
    <location>
        <begin position="108"/>
        <end position="131"/>
    </location>
</feature>
<dbReference type="PROSITE" id="PS00211">
    <property type="entry name" value="ABC_TRANSPORTER_1"/>
    <property type="match status" value="1"/>
</dbReference>
<dbReference type="CDD" id="cd18550">
    <property type="entry name" value="ABC_6TM_exporter_like"/>
    <property type="match status" value="1"/>
</dbReference>
<reference evidence="12" key="1">
    <citation type="journal article" date="2019" name="Int. J. Syst. Evol. Microbiol.">
        <title>The Global Catalogue of Microorganisms (GCM) 10K type strain sequencing project: providing services to taxonomists for standard genome sequencing and annotation.</title>
        <authorList>
            <consortium name="The Broad Institute Genomics Platform"/>
            <consortium name="The Broad Institute Genome Sequencing Center for Infectious Disease"/>
            <person name="Wu L."/>
            <person name="Ma J."/>
        </authorList>
    </citation>
    <scope>NUCLEOTIDE SEQUENCE [LARGE SCALE GENOMIC DNA]</scope>
    <source>
        <strain evidence="12">JCM 16902</strain>
    </source>
</reference>
<evidence type="ECO:0000256" key="1">
    <source>
        <dbReference type="ARBA" id="ARBA00004651"/>
    </source>
</evidence>
<dbReference type="PROSITE" id="PS50893">
    <property type="entry name" value="ABC_TRANSPORTER_2"/>
    <property type="match status" value="1"/>
</dbReference>
<proteinExistence type="predicted"/>
<comment type="caution">
    <text evidence="11">The sequence shown here is derived from an EMBL/GenBank/DDBJ whole genome shotgun (WGS) entry which is preliminary data.</text>
</comment>
<dbReference type="SUPFAM" id="SSF90123">
    <property type="entry name" value="ABC transporter transmembrane region"/>
    <property type="match status" value="1"/>
</dbReference>
<dbReference type="Proteomes" id="UP001501074">
    <property type="component" value="Unassembled WGS sequence"/>
</dbReference>
<dbReference type="InterPro" id="IPR003439">
    <property type="entry name" value="ABC_transporter-like_ATP-bd"/>
</dbReference>
<dbReference type="Pfam" id="PF00005">
    <property type="entry name" value="ABC_tran"/>
    <property type="match status" value="1"/>
</dbReference>
<feature type="region of interest" description="Disordered" evidence="7">
    <location>
        <begin position="1"/>
        <end position="34"/>
    </location>
</feature>
<dbReference type="InterPro" id="IPR011527">
    <property type="entry name" value="ABC1_TM_dom"/>
</dbReference>
<name>A0ABP7AHD4_9ACTN</name>
<dbReference type="InterPro" id="IPR003593">
    <property type="entry name" value="AAA+_ATPase"/>
</dbReference>
<feature type="transmembrane region" description="Helical" evidence="8">
    <location>
        <begin position="68"/>
        <end position="88"/>
    </location>
</feature>
<dbReference type="Gene3D" id="1.20.1560.10">
    <property type="entry name" value="ABC transporter type 1, transmembrane domain"/>
    <property type="match status" value="1"/>
</dbReference>
<keyword evidence="2 8" id="KW-0812">Transmembrane</keyword>
<keyword evidence="5 8" id="KW-1133">Transmembrane helix</keyword>
<dbReference type="PANTHER" id="PTHR43394:SF1">
    <property type="entry name" value="ATP-BINDING CASSETTE SUB-FAMILY B MEMBER 10, MITOCHONDRIAL"/>
    <property type="match status" value="1"/>
</dbReference>
<evidence type="ECO:0000256" key="8">
    <source>
        <dbReference type="SAM" id="Phobius"/>
    </source>
</evidence>
<gene>
    <name evidence="11" type="ORF">GCM10022223_58150</name>
</gene>
<keyword evidence="12" id="KW-1185">Reference proteome</keyword>
<sequence>MSSSERSAGSGSREGRGPSGGGVRGQGHAGRHPGATVSEAAAGLRAAAADRPLLRRVVALFRPYRRRVLMVAGLILFTAGLGVANPLLIREVFDKALFVSGGPDVPLLVTLCAIMIAIPAAASILGVVQAYQTNYVGQQIMRDLRGSLFSHLQSLSLRFFTGTRTGEIQSRLQNDVGGLQTVITDTASTLLSNSVILISTLIAMFVLSWQLTLLSLVMMPLFIWLTGRVGRIRRQITGETQSALAEMSAITQESLSVSGVLLSKVFGRQDRDADRYHRQNEKLAALQVRQQIVGRAFFAVVSTFFSITPVLVYLVAGLQLSGGSGPSAGTIIAFTTLQSRLFMPIGQVLQTSTEVSSSLALFARVFGYLDLRPEIVEPDSPTRLNPEQIRGEIRLDDVWFSYGVGEDSTELLEDEATGERSGAGSGQASRTGPAGIGSAGIGSSGNGSSGNGSAGNGSAGIGSSGNGSVGSSSADTGTGSVPVQHRDGPPDTMFPIAHSTVPDSPEGAEADTSDGRRWALRGLDLTVQPGQLAAIVGASGAGKTTLSYLIPRLYDVTSGAVRLDGHDVRTLSLESLAGAIGMVTQETYLFHATVRDNLAYARPEATHDEVVAAAEAAFIHERILELENGYDTVVGERGYRLSGGEKQRLAIARVLLKDPRVLVLDEATSALDTLSERRVQAALEPLMTGRTTIAIAHRLSTIRSADVIFVMDAGRVVEKGTHETLLDLDGAYARLYEQQFGGGLVEARTADGFQLTDGRVLETGGATADSGA</sequence>
<dbReference type="Pfam" id="PF00664">
    <property type="entry name" value="ABC_membrane"/>
    <property type="match status" value="1"/>
</dbReference>
<evidence type="ECO:0000256" key="4">
    <source>
        <dbReference type="ARBA" id="ARBA00022840"/>
    </source>
</evidence>
<protein>
    <recommendedName>
        <fullName evidence="13">ABC transporter</fullName>
    </recommendedName>
</protein>
<dbReference type="RefSeq" id="WP_331282938.1">
    <property type="nucleotide sequence ID" value="NZ_BAAAZO010000011.1"/>
</dbReference>
<dbReference type="InterPro" id="IPR036640">
    <property type="entry name" value="ABC1_TM_sf"/>
</dbReference>
<comment type="subcellular location">
    <subcellularLocation>
        <location evidence="1">Cell membrane</location>
        <topology evidence="1">Multi-pass membrane protein</topology>
    </subcellularLocation>
</comment>
<feature type="compositionally biased region" description="Gly residues" evidence="7">
    <location>
        <begin position="434"/>
        <end position="468"/>
    </location>
</feature>
<evidence type="ECO:0008006" key="13">
    <source>
        <dbReference type="Google" id="ProtNLM"/>
    </source>
</evidence>
<evidence type="ECO:0000256" key="2">
    <source>
        <dbReference type="ARBA" id="ARBA00022692"/>
    </source>
</evidence>
<organism evidence="11 12">
    <name type="scientific">Kineosporia mesophila</name>
    <dbReference type="NCBI Taxonomy" id="566012"/>
    <lineage>
        <taxon>Bacteria</taxon>
        <taxon>Bacillati</taxon>
        <taxon>Actinomycetota</taxon>
        <taxon>Actinomycetes</taxon>
        <taxon>Kineosporiales</taxon>
        <taxon>Kineosporiaceae</taxon>
        <taxon>Kineosporia</taxon>
    </lineage>
</organism>
<feature type="compositionally biased region" description="Low complexity" evidence="7">
    <location>
        <begin position="1"/>
        <end position="11"/>
    </location>
</feature>